<dbReference type="KEGG" id="dzi:111288312"/>
<dbReference type="AlphaFoldDB" id="A0A6P5Y377"/>
<gene>
    <name evidence="2" type="primary">LOC111288312</name>
</gene>
<sequence>MLRSVSVTTSQPRSEALGISLVEFSITLPYLGKPLKLMLTQGELSILGYWNLPDGLSKRFWKMRHQCFWIQTQLPMRQA</sequence>
<proteinExistence type="predicted"/>
<organism evidence="1 2">
    <name type="scientific">Durio zibethinus</name>
    <name type="common">Durian</name>
    <dbReference type="NCBI Taxonomy" id="66656"/>
    <lineage>
        <taxon>Eukaryota</taxon>
        <taxon>Viridiplantae</taxon>
        <taxon>Streptophyta</taxon>
        <taxon>Embryophyta</taxon>
        <taxon>Tracheophyta</taxon>
        <taxon>Spermatophyta</taxon>
        <taxon>Magnoliopsida</taxon>
        <taxon>eudicotyledons</taxon>
        <taxon>Gunneridae</taxon>
        <taxon>Pentapetalae</taxon>
        <taxon>rosids</taxon>
        <taxon>malvids</taxon>
        <taxon>Malvales</taxon>
        <taxon>Malvaceae</taxon>
        <taxon>Helicteroideae</taxon>
        <taxon>Durio</taxon>
    </lineage>
</organism>
<dbReference type="Proteomes" id="UP000515121">
    <property type="component" value="Unplaced"/>
</dbReference>
<evidence type="ECO:0000313" key="1">
    <source>
        <dbReference type="Proteomes" id="UP000515121"/>
    </source>
</evidence>
<name>A0A6P5Y377_DURZI</name>
<evidence type="ECO:0000313" key="2">
    <source>
        <dbReference type="RefSeq" id="XP_022734884.1"/>
    </source>
</evidence>
<keyword evidence="1" id="KW-1185">Reference proteome</keyword>
<dbReference type="GeneID" id="111288312"/>
<accession>A0A6P5Y377</accession>
<protein>
    <submittedName>
        <fullName evidence="2">Protein COFACTOR ASSEMBLY OF COMPLEX C SUBUNIT B CCB2, chloroplastic-like</fullName>
    </submittedName>
</protein>
<reference evidence="2" key="1">
    <citation type="submission" date="2025-08" db="UniProtKB">
        <authorList>
            <consortium name="RefSeq"/>
        </authorList>
    </citation>
    <scope>IDENTIFICATION</scope>
    <source>
        <tissue evidence="2">Fruit stalk</tissue>
    </source>
</reference>
<dbReference type="RefSeq" id="XP_022734884.1">
    <property type="nucleotide sequence ID" value="XM_022879149.1"/>
</dbReference>